<gene>
    <name evidence="1" type="ORF">DAT39_014767</name>
</gene>
<dbReference type="AlphaFoldDB" id="A0A8J4TT13"/>
<feature type="non-terminal residue" evidence="1">
    <location>
        <position position="1"/>
    </location>
</feature>
<evidence type="ECO:0000313" key="2">
    <source>
        <dbReference type="Proteomes" id="UP000727407"/>
    </source>
</evidence>
<accession>A0A8J4TT13</accession>
<name>A0A8J4TT13_CLAMG</name>
<organism evidence="1 2">
    <name type="scientific">Clarias magur</name>
    <name type="common">Asian catfish</name>
    <name type="synonym">Macropteronotus magur</name>
    <dbReference type="NCBI Taxonomy" id="1594786"/>
    <lineage>
        <taxon>Eukaryota</taxon>
        <taxon>Metazoa</taxon>
        <taxon>Chordata</taxon>
        <taxon>Craniata</taxon>
        <taxon>Vertebrata</taxon>
        <taxon>Euteleostomi</taxon>
        <taxon>Actinopterygii</taxon>
        <taxon>Neopterygii</taxon>
        <taxon>Teleostei</taxon>
        <taxon>Ostariophysi</taxon>
        <taxon>Siluriformes</taxon>
        <taxon>Clariidae</taxon>
        <taxon>Clarias</taxon>
    </lineage>
</organism>
<evidence type="ECO:0000313" key="1">
    <source>
        <dbReference type="EMBL" id="KAF5895543.1"/>
    </source>
</evidence>
<feature type="non-terminal residue" evidence="1">
    <location>
        <position position="57"/>
    </location>
</feature>
<sequence length="57" mass="6471">AQKLHWCSEQIVSIPNPNSQAIESQLAPCVSMLQRLSLLRLTVLMDKFSPFSKQGWN</sequence>
<proteinExistence type="predicted"/>
<reference evidence="1" key="1">
    <citation type="submission" date="2020-07" db="EMBL/GenBank/DDBJ databases">
        <title>Clarias magur genome sequencing, assembly and annotation.</title>
        <authorList>
            <person name="Kushwaha B."/>
            <person name="Kumar R."/>
            <person name="Das P."/>
            <person name="Joshi C.G."/>
            <person name="Kumar D."/>
            <person name="Nagpure N.S."/>
            <person name="Pandey M."/>
            <person name="Agarwal S."/>
            <person name="Srivastava S."/>
            <person name="Singh M."/>
            <person name="Sahoo L."/>
            <person name="Jayasankar P."/>
            <person name="Meher P.K."/>
            <person name="Koringa P.G."/>
            <person name="Iquebal M.A."/>
            <person name="Das S.P."/>
            <person name="Bit A."/>
            <person name="Patnaik S."/>
            <person name="Patel N."/>
            <person name="Shah T.M."/>
            <person name="Hinsu A."/>
            <person name="Jena J.K."/>
        </authorList>
    </citation>
    <scope>NUCLEOTIDE SEQUENCE</scope>
    <source>
        <strain evidence="1">CIFAMagur01</strain>
        <tissue evidence="1">Testis</tissue>
    </source>
</reference>
<comment type="caution">
    <text evidence="1">The sequence shown here is derived from an EMBL/GenBank/DDBJ whole genome shotgun (WGS) entry which is preliminary data.</text>
</comment>
<dbReference type="Proteomes" id="UP000727407">
    <property type="component" value="Unassembled WGS sequence"/>
</dbReference>
<dbReference type="EMBL" id="QNUK01000318">
    <property type="protein sequence ID" value="KAF5895543.1"/>
    <property type="molecule type" value="Genomic_DNA"/>
</dbReference>
<keyword evidence="2" id="KW-1185">Reference proteome</keyword>
<protein>
    <submittedName>
        <fullName evidence="1">Rho GTPase-activating protein 7-like isoform X1</fullName>
    </submittedName>
</protein>